<evidence type="ECO:0000256" key="6">
    <source>
        <dbReference type="ARBA" id="ARBA00012331"/>
    </source>
</evidence>
<evidence type="ECO:0000256" key="2">
    <source>
        <dbReference type="ARBA" id="ARBA00004056"/>
    </source>
</evidence>
<keyword evidence="8" id="KW-0808">Transferase</keyword>
<evidence type="ECO:0000256" key="1">
    <source>
        <dbReference type="ARBA" id="ARBA00001933"/>
    </source>
</evidence>
<reference evidence="11" key="1">
    <citation type="journal article" date="2014" name="Int. J. Syst. Evol. Microbiol.">
        <title>Complete genome sequence of Corynebacterium casei LMG S-19264T (=DSM 44701T), isolated from a smear-ripened cheese.</title>
        <authorList>
            <consortium name="US DOE Joint Genome Institute (JGI-PGF)"/>
            <person name="Walter F."/>
            <person name="Albersmeier A."/>
            <person name="Kalinowski J."/>
            <person name="Ruckert C."/>
        </authorList>
    </citation>
    <scope>NUCLEOTIDE SEQUENCE</scope>
    <source>
        <strain evidence="11">VKM Ac-2007</strain>
    </source>
</reference>
<dbReference type="PANTHER" id="PTHR10314">
    <property type="entry name" value="CYSTATHIONINE BETA-SYNTHASE"/>
    <property type="match status" value="1"/>
</dbReference>
<evidence type="ECO:0000256" key="5">
    <source>
        <dbReference type="ARBA" id="ARBA00011738"/>
    </source>
</evidence>
<dbReference type="GO" id="GO:0016765">
    <property type="term" value="F:transferase activity, transferring alkyl or aryl (other than methyl) groups"/>
    <property type="evidence" value="ECO:0007669"/>
    <property type="project" value="UniProtKB-ARBA"/>
</dbReference>
<dbReference type="GO" id="GO:0006535">
    <property type="term" value="P:cysteine biosynthetic process from serine"/>
    <property type="evidence" value="ECO:0007669"/>
    <property type="project" value="InterPro"/>
</dbReference>
<protein>
    <recommendedName>
        <fullName evidence="7">N-(2-amino-2-carboxyethyl)-L-glutamate synthase</fullName>
        <ecNumber evidence="6">2.5.1.140</ecNumber>
    </recommendedName>
</protein>
<organism evidence="11 12">
    <name type="scientific">Streptosporangium carneum</name>
    <dbReference type="NCBI Taxonomy" id="47481"/>
    <lineage>
        <taxon>Bacteria</taxon>
        <taxon>Bacillati</taxon>
        <taxon>Actinomycetota</taxon>
        <taxon>Actinomycetes</taxon>
        <taxon>Streptosporangiales</taxon>
        <taxon>Streptosporangiaceae</taxon>
        <taxon>Streptosporangium</taxon>
    </lineage>
</organism>
<dbReference type="Gene3D" id="3.40.50.1100">
    <property type="match status" value="2"/>
</dbReference>
<comment type="similarity">
    <text evidence="4">Belongs to the cysteine synthase/cystathionine beta-synthase family. SbnA subfamily.</text>
</comment>
<dbReference type="InterPro" id="IPR001216">
    <property type="entry name" value="P-phosphate_BS"/>
</dbReference>
<feature type="domain" description="Tryptophan synthase beta chain-like PALP" evidence="10">
    <location>
        <begin position="22"/>
        <end position="283"/>
    </location>
</feature>
<comment type="subunit">
    <text evidence="5">Homodimer.</text>
</comment>
<dbReference type="InterPro" id="IPR050214">
    <property type="entry name" value="Cys_Synth/Cystath_Beta-Synth"/>
</dbReference>
<evidence type="ECO:0000256" key="4">
    <source>
        <dbReference type="ARBA" id="ARBA00008519"/>
    </source>
</evidence>
<dbReference type="InterPro" id="IPR036052">
    <property type="entry name" value="TrpB-like_PALP_sf"/>
</dbReference>
<sequence length="326" mass="35088">MPVVTGAHELVDTNTYVDLRGVLGVNLHVKCEGFNFGGSVKLRSAAWMVAEAEQAGRIRSDTVLVESSSGNLGVALAVVAAAKGIRFVCVTDPKCNAAALRSMRALGADVMVVDEADEQGSFLSARKARVRYLCATHPGHLWLNQYENVAGWKSHYHITATAIAEEFAALDALFIGVGTGSTLTGCARYFRDYRPEVRIIGVDVVGSVNFGGVAGSRHIPGLGASESMPLVDSRIVDEVMRVPESDCVGMCRRLATQGLLLGGSSGTVISAAHRWLEAHDPRRLMTAVAIAPDLGDRYLDTIYDDAWVADHYDGAVTDLWRRELTR</sequence>
<dbReference type="InterPro" id="IPR001926">
    <property type="entry name" value="TrpB-like_PALP"/>
</dbReference>
<evidence type="ECO:0000256" key="8">
    <source>
        <dbReference type="ARBA" id="ARBA00022679"/>
    </source>
</evidence>
<reference evidence="11" key="2">
    <citation type="submission" date="2023-01" db="EMBL/GenBank/DDBJ databases">
        <authorList>
            <person name="Sun Q."/>
            <person name="Evtushenko L."/>
        </authorList>
    </citation>
    <scope>NUCLEOTIDE SEQUENCE</scope>
    <source>
        <strain evidence="11">VKM Ac-2007</strain>
    </source>
</reference>
<name>A0A9W6MGG0_9ACTN</name>
<accession>A0A9W6MGG0</accession>
<dbReference type="NCBIfam" id="TIGR03945">
    <property type="entry name" value="PLP_SbnA_fam"/>
    <property type="match status" value="1"/>
</dbReference>
<dbReference type="PROSITE" id="PS00901">
    <property type="entry name" value="CYS_SYNTHASE"/>
    <property type="match status" value="1"/>
</dbReference>
<dbReference type="SUPFAM" id="SSF53686">
    <property type="entry name" value="Tryptophan synthase beta subunit-like PLP-dependent enzymes"/>
    <property type="match status" value="1"/>
</dbReference>
<keyword evidence="9" id="KW-0663">Pyridoxal phosphate</keyword>
<dbReference type="Proteomes" id="UP001143474">
    <property type="component" value="Unassembled WGS sequence"/>
</dbReference>
<comment type="pathway">
    <text evidence="3">Siderophore biosynthesis.</text>
</comment>
<evidence type="ECO:0000256" key="3">
    <source>
        <dbReference type="ARBA" id="ARBA00004924"/>
    </source>
</evidence>
<keyword evidence="12" id="KW-1185">Reference proteome</keyword>
<comment type="cofactor">
    <cofactor evidence="1">
        <name>pyridoxal 5'-phosphate</name>
        <dbReference type="ChEBI" id="CHEBI:597326"/>
    </cofactor>
</comment>
<dbReference type="EMBL" id="BSEV01000021">
    <property type="protein sequence ID" value="GLK13196.1"/>
    <property type="molecule type" value="Genomic_DNA"/>
</dbReference>
<evidence type="ECO:0000259" key="10">
    <source>
        <dbReference type="Pfam" id="PF00291"/>
    </source>
</evidence>
<evidence type="ECO:0000313" key="11">
    <source>
        <dbReference type="EMBL" id="GLK13196.1"/>
    </source>
</evidence>
<evidence type="ECO:0000256" key="7">
    <source>
        <dbReference type="ARBA" id="ARBA00016985"/>
    </source>
</evidence>
<comment type="caution">
    <text evidence="11">The sequence shown here is derived from an EMBL/GenBank/DDBJ whole genome shotgun (WGS) entry which is preliminary data.</text>
</comment>
<dbReference type="CDD" id="cd01561">
    <property type="entry name" value="CBS_like"/>
    <property type="match status" value="1"/>
</dbReference>
<evidence type="ECO:0000256" key="9">
    <source>
        <dbReference type="ARBA" id="ARBA00022898"/>
    </source>
</evidence>
<proteinExistence type="inferred from homology"/>
<evidence type="ECO:0000313" key="12">
    <source>
        <dbReference type="Proteomes" id="UP001143474"/>
    </source>
</evidence>
<comment type="function">
    <text evidence="2">Catalyzes the synthesis of N-((2S)-2-amino-2-carboxyethyl)-L-glutamate (ACEGA) from O-phospho-L-serine and L-glutamate. Involved in the biosynthesis of L-2,3-diaminopropionic acid (L-Dap), a precursor of staphyloferrin B and antibiotics.</text>
</comment>
<dbReference type="EC" id="2.5.1.140" evidence="6"/>
<dbReference type="InterPro" id="IPR023927">
    <property type="entry name" value="SbnA"/>
</dbReference>
<dbReference type="AlphaFoldDB" id="A0A9W6MGG0"/>
<dbReference type="Pfam" id="PF00291">
    <property type="entry name" value="PALP"/>
    <property type="match status" value="1"/>
</dbReference>
<gene>
    <name evidence="11" type="primary">cysK_1</name>
    <name evidence="11" type="ORF">GCM10017600_66070</name>
</gene>
<dbReference type="RefSeq" id="WP_271221493.1">
    <property type="nucleotide sequence ID" value="NZ_BAAAVD010000035.1"/>
</dbReference>